<protein>
    <recommendedName>
        <fullName evidence="3">Vacuolar sorting protein Vps3844 C-terminal domain-containing protein</fullName>
    </recommendedName>
</protein>
<evidence type="ECO:0000256" key="2">
    <source>
        <dbReference type="SAM" id="SignalP"/>
    </source>
</evidence>
<dbReference type="EMBL" id="CP119877">
    <property type="protein sequence ID" value="WFD33979.1"/>
    <property type="molecule type" value="Genomic_DNA"/>
</dbReference>
<proteinExistence type="predicted"/>
<gene>
    <name evidence="4" type="ORF">MCUN1_000807</name>
</gene>
<sequence>MRIAFLASLAGAALASAHTTVNMRGVDGDRVVDITPRDLHSLLSHHLGVSLSVIPGAARAKGKDIWHHLKSFDAAHYDASALFAEKEPKRLVLIHGGDHDVLPTEVRPTHRVVHSGPLANSIDALARLYVKSTRKGKHCKGDDDSGFWRGQADVDHLIPESLRAQRSEAVAQLRDELANIVSLASSDQTLAVLDSRSLVAIANAFGMHSPEAKEAKKLIMDAVSQFTNTHAGTTIIIHTSDGFERRAELPHAETPASDADLLRVFGGPAPLAKGTTGASGPVTCATSAVDLNALTNNCSGHGEAKETLKGGRKCFRCACKPSKDKNRTINWTGAACDKIDYSTETLLFGGVGSMLLVTVLTAVVFLYRAGAQTN</sequence>
<dbReference type="PANTHER" id="PTHR36853:SF1">
    <property type="entry name" value="DUF3844 DOMAIN-CONTAINING PROTEIN"/>
    <property type="match status" value="1"/>
</dbReference>
<keyword evidence="1" id="KW-0812">Transmembrane</keyword>
<feature type="signal peptide" evidence="2">
    <location>
        <begin position="1"/>
        <end position="17"/>
    </location>
</feature>
<feature type="transmembrane region" description="Helical" evidence="1">
    <location>
        <begin position="346"/>
        <end position="367"/>
    </location>
</feature>
<evidence type="ECO:0000256" key="1">
    <source>
        <dbReference type="SAM" id="Phobius"/>
    </source>
</evidence>
<accession>A0AAF0ESH5</accession>
<evidence type="ECO:0000313" key="4">
    <source>
        <dbReference type="EMBL" id="WFD33979.1"/>
    </source>
</evidence>
<dbReference type="Proteomes" id="UP001219933">
    <property type="component" value="Chromosome 1"/>
</dbReference>
<keyword evidence="1" id="KW-1133">Transmembrane helix</keyword>
<reference evidence="4" key="1">
    <citation type="submission" date="2023-03" db="EMBL/GenBank/DDBJ databases">
        <title>Mating type loci evolution in Malassezia.</title>
        <authorList>
            <person name="Coelho M.A."/>
        </authorList>
    </citation>
    <scope>NUCLEOTIDE SEQUENCE</scope>
    <source>
        <strain evidence="4">CBS 11721</strain>
    </source>
</reference>
<keyword evidence="2" id="KW-0732">Signal</keyword>
<feature type="domain" description="Vacuolar sorting protein Vps3844 C-terminal" evidence="3">
    <location>
        <begin position="284"/>
        <end position="372"/>
    </location>
</feature>
<evidence type="ECO:0000259" key="3">
    <source>
        <dbReference type="Pfam" id="PF12955"/>
    </source>
</evidence>
<keyword evidence="5" id="KW-1185">Reference proteome</keyword>
<dbReference type="InterPro" id="IPR024382">
    <property type="entry name" value="Vps3844_C"/>
</dbReference>
<dbReference type="InterPro" id="IPR053065">
    <property type="entry name" value="Archenteron_Induction-Rel"/>
</dbReference>
<dbReference type="Pfam" id="PF12955">
    <property type="entry name" value="Vps3844_C"/>
    <property type="match status" value="1"/>
</dbReference>
<feature type="chain" id="PRO_5041964576" description="Vacuolar sorting protein Vps3844 C-terminal domain-containing protein" evidence="2">
    <location>
        <begin position="18"/>
        <end position="374"/>
    </location>
</feature>
<organism evidence="4 5">
    <name type="scientific">Malassezia cuniculi</name>
    <dbReference type="NCBI Taxonomy" id="948313"/>
    <lineage>
        <taxon>Eukaryota</taxon>
        <taxon>Fungi</taxon>
        <taxon>Dikarya</taxon>
        <taxon>Basidiomycota</taxon>
        <taxon>Ustilaginomycotina</taxon>
        <taxon>Malasseziomycetes</taxon>
        <taxon>Malasseziales</taxon>
        <taxon>Malasseziaceae</taxon>
        <taxon>Malassezia</taxon>
    </lineage>
</organism>
<evidence type="ECO:0000313" key="5">
    <source>
        <dbReference type="Proteomes" id="UP001219933"/>
    </source>
</evidence>
<dbReference type="PANTHER" id="PTHR36853">
    <property type="entry name" value="EXPRESSED PROTEIN"/>
    <property type="match status" value="1"/>
</dbReference>
<dbReference type="GO" id="GO:0005783">
    <property type="term" value="C:endoplasmic reticulum"/>
    <property type="evidence" value="ECO:0007669"/>
    <property type="project" value="TreeGrafter"/>
</dbReference>
<name>A0AAF0ESH5_9BASI</name>
<dbReference type="AlphaFoldDB" id="A0AAF0ESH5"/>
<keyword evidence="1" id="KW-0472">Membrane</keyword>